<evidence type="ECO:0000313" key="2">
    <source>
        <dbReference type="EMBL" id="KAA3473204.1"/>
    </source>
</evidence>
<keyword evidence="3" id="KW-1185">Reference proteome</keyword>
<name>A0A5B6VW41_9ROSI</name>
<accession>A0A5B6VW41</accession>
<dbReference type="InterPro" id="IPR041577">
    <property type="entry name" value="RT_RNaseH_2"/>
</dbReference>
<dbReference type="AlphaFoldDB" id="A0A5B6VW41"/>
<dbReference type="Gene3D" id="3.30.70.270">
    <property type="match status" value="1"/>
</dbReference>
<sequence>MVGIKVNSKKIRVVLDWNPPKNVTEVYSFLRLTSYYRRFVKGFSMIATPLIQLLRKDENFDKLKKALTEPPVLSQPESRVKYVVFTDASLNGLGCKLMKNGKVITYALRQLKPHEKNYPTQGLELATIVLALKIWKHNLFGEKCCIFLDHKILKYLLTQKDLDLR</sequence>
<dbReference type="SUPFAM" id="SSF56672">
    <property type="entry name" value="DNA/RNA polymerases"/>
    <property type="match status" value="1"/>
</dbReference>
<evidence type="ECO:0000313" key="3">
    <source>
        <dbReference type="Proteomes" id="UP000325315"/>
    </source>
</evidence>
<dbReference type="Proteomes" id="UP000325315">
    <property type="component" value="Unassembled WGS sequence"/>
</dbReference>
<proteinExistence type="predicted"/>
<evidence type="ECO:0000259" key="1">
    <source>
        <dbReference type="Pfam" id="PF17919"/>
    </source>
</evidence>
<dbReference type="FunFam" id="3.30.70.270:FF:000020">
    <property type="entry name" value="Transposon Tf2-6 polyprotein-like Protein"/>
    <property type="match status" value="1"/>
</dbReference>
<dbReference type="Pfam" id="PF17919">
    <property type="entry name" value="RT_RNaseH_2"/>
    <property type="match status" value="1"/>
</dbReference>
<reference evidence="3" key="1">
    <citation type="journal article" date="2019" name="Plant Biotechnol. J.">
        <title>Genome sequencing of the Australian wild diploid species Gossypium australe highlights disease resistance and delayed gland morphogenesis.</title>
        <authorList>
            <person name="Cai Y."/>
            <person name="Cai X."/>
            <person name="Wang Q."/>
            <person name="Wang P."/>
            <person name="Zhang Y."/>
            <person name="Cai C."/>
            <person name="Xu Y."/>
            <person name="Wang K."/>
            <person name="Zhou Z."/>
            <person name="Wang C."/>
            <person name="Geng S."/>
            <person name="Li B."/>
            <person name="Dong Q."/>
            <person name="Hou Y."/>
            <person name="Wang H."/>
            <person name="Ai P."/>
            <person name="Liu Z."/>
            <person name="Yi F."/>
            <person name="Sun M."/>
            <person name="An G."/>
            <person name="Cheng J."/>
            <person name="Zhang Y."/>
            <person name="Shi Q."/>
            <person name="Xie Y."/>
            <person name="Shi X."/>
            <person name="Chang Y."/>
            <person name="Huang F."/>
            <person name="Chen Y."/>
            <person name="Hong S."/>
            <person name="Mi L."/>
            <person name="Sun Q."/>
            <person name="Zhang L."/>
            <person name="Zhou B."/>
            <person name="Peng R."/>
            <person name="Zhang X."/>
            <person name="Liu F."/>
        </authorList>
    </citation>
    <scope>NUCLEOTIDE SEQUENCE [LARGE SCALE GENOMIC DNA]</scope>
    <source>
        <strain evidence="3">cv. PA1801</strain>
    </source>
</reference>
<gene>
    <name evidence="2" type="ORF">EPI10_023605</name>
</gene>
<organism evidence="2 3">
    <name type="scientific">Gossypium australe</name>
    <dbReference type="NCBI Taxonomy" id="47621"/>
    <lineage>
        <taxon>Eukaryota</taxon>
        <taxon>Viridiplantae</taxon>
        <taxon>Streptophyta</taxon>
        <taxon>Embryophyta</taxon>
        <taxon>Tracheophyta</taxon>
        <taxon>Spermatophyta</taxon>
        <taxon>Magnoliopsida</taxon>
        <taxon>eudicotyledons</taxon>
        <taxon>Gunneridae</taxon>
        <taxon>Pentapetalae</taxon>
        <taxon>rosids</taxon>
        <taxon>malvids</taxon>
        <taxon>Malvales</taxon>
        <taxon>Malvaceae</taxon>
        <taxon>Malvoideae</taxon>
        <taxon>Gossypium</taxon>
    </lineage>
</organism>
<dbReference type="OrthoDB" id="415724at2759"/>
<protein>
    <submittedName>
        <fullName evidence="2">DNA/RNA polymerase superfamily protein</fullName>
    </submittedName>
</protein>
<feature type="domain" description="Reverse transcriptase/retrotransposon-derived protein RNase H-like" evidence="1">
    <location>
        <begin position="56"/>
        <end position="143"/>
    </location>
</feature>
<dbReference type="InterPro" id="IPR043128">
    <property type="entry name" value="Rev_trsase/Diguanyl_cyclase"/>
</dbReference>
<dbReference type="PANTHER" id="PTHR34072:SF59">
    <property type="entry name" value="CCHC-TYPE INTEGRASE"/>
    <property type="match status" value="1"/>
</dbReference>
<dbReference type="PANTHER" id="PTHR34072">
    <property type="entry name" value="ENZYMATIC POLYPROTEIN-RELATED"/>
    <property type="match status" value="1"/>
</dbReference>
<dbReference type="InterPro" id="IPR043502">
    <property type="entry name" value="DNA/RNA_pol_sf"/>
</dbReference>
<comment type="caution">
    <text evidence="2">The sequence shown here is derived from an EMBL/GenBank/DDBJ whole genome shotgun (WGS) entry which is preliminary data.</text>
</comment>
<dbReference type="EMBL" id="SMMG02000005">
    <property type="protein sequence ID" value="KAA3473204.1"/>
    <property type="molecule type" value="Genomic_DNA"/>
</dbReference>